<evidence type="ECO:0000259" key="2">
    <source>
        <dbReference type="Pfam" id="PF24758"/>
    </source>
</evidence>
<accession>A0AAD8K886</accession>
<dbReference type="AlphaFoldDB" id="A0AAD8K886"/>
<protein>
    <recommendedName>
        <fullName evidence="5">F-box domain-containing protein</fullName>
    </recommendedName>
</protein>
<dbReference type="Pfam" id="PF00646">
    <property type="entry name" value="F-box"/>
    <property type="match status" value="1"/>
</dbReference>
<dbReference type="InterPro" id="IPR055411">
    <property type="entry name" value="LRR_FXL15/At3g58940/PEG3-like"/>
</dbReference>
<dbReference type="Proteomes" id="UP001229421">
    <property type="component" value="Unassembled WGS sequence"/>
</dbReference>
<feature type="domain" description="F-box/LRR-repeat protein 15/At3g58940/PEG3-like LRR" evidence="2">
    <location>
        <begin position="128"/>
        <end position="220"/>
    </location>
</feature>
<dbReference type="EMBL" id="JAUHHV010000007">
    <property type="protein sequence ID" value="KAK1416948.1"/>
    <property type="molecule type" value="Genomic_DNA"/>
</dbReference>
<organism evidence="3 4">
    <name type="scientific">Tagetes erecta</name>
    <name type="common">African marigold</name>
    <dbReference type="NCBI Taxonomy" id="13708"/>
    <lineage>
        <taxon>Eukaryota</taxon>
        <taxon>Viridiplantae</taxon>
        <taxon>Streptophyta</taxon>
        <taxon>Embryophyta</taxon>
        <taxon>Tracheophyta</taxon>
        <taxon>Spermatophyta</taxon>
        <taxon>Magnoliopsida</taxon>
        <taxon>eudicotyledons</taxon>
        <taxon>Gunneridae</taxon>
        <taxon>Pentapetalae</taxon>
        <taxon>asterids</taxon>
        <taxon>campanulids</taxon>
        <taxon>Asterales</taxon>
        <taxon>Asteraceae</taxon>
        <taxon>Asteroideae</taxon>
        <taxon>Heliantheae alliance</taxon>
        <taxon>Tageteae</taxon>
        <taxon>Tagetes</taxon>
    </lineage>
</organism>
<dbReference type="SUPFAM" id="SSF52047">
    <property type="entry name" value="RNI-like"/>
    <property type="match status" value="1"/>
</dbReference>
<dbReference type="PANTHER" id="PTHR31639:SF315">
    <property type="entry name" value="LEUCINE-RICH REPEAT DOMAIN SUPERFAMILY, F-BOX-LIKE DOMAIN SUPERFAMILY"/>
    <property type="match status" value="1"/>
</dbReference>
<dbReference type="Gene3D" id="3.80.10.10">
    <property type="entry name" value="Ribonuclease Inhibitor"/>
    <property type="match status" value="1"/>
</dbReference>
<dbReference type="PANTHER" id="PTHR31639">
    <property type="entry name" value="F-BOX PROTEIN-LIKE"/>
    <property type="match status" value="1"/>
</dbReference>
<evidence type="ECO:0008006" key="5">
    <source>
        <dbReference type="Google" id="ProtNLM"/>
    </source>
</evidence>
<dbReference type="SUPFAM" id="SSF81383">
    <property type="entry name" value="F-box domain"/>
    <property type="match status" value="1"/>
</dbReference>
<dbReference type="InterPro" id="IPR036047">
    <property type="entry name" value="F-box-like_dom_sf"/>
</dbReference>
<keyword evidence="4" id="KW-1185">Reference proteome</keyword>
<dbReference type="InterPro" id="IPR001810">
    <property type="entry name" value="F-box_dom"/>
</dbReference>
<evidence type="ECO:0000313" key="3">
    <source>
        <dbReference type="EMBL" id="KAK1416948.1"/>
    </source>
</evidence>
<evidence type="ECO:0000259" key="1">
    <source>
        <dbReference type="Pfam" id="PF00646"/>
    </source>
</evidence>
<dbReference type="Pfam" id="PF24758">
    <property type="entry name" value="LRR_At5g56370"/>
    <property type="match status" value="1"/>
</dbReference>
<reference evidence="3" key="1">
    <citation type="journal article" date="2023" name="bioRxiv">
        <title>Improved chromosome-level genome assembly for marigold (Tagetes erecta).</title>
        <authorList>
            <person name="Jiang F."/>
            <person name="Yuan L."/>
            <person name="Wang S."/>
            <person name="Wang H."/>
            <person name="Xu D."/>
            <person name="Wang A."/>
            <person name="Fan W."/>
        </authorList>
    </citation>
    <scope>NUCLEOTIDE SEQUENCE</scope>
    <source>
        <strain evidence="3">WSJ</strain>
        <tissue evidence="3">Leaf</tissue>
    </source>
</reference>
<gene>
    <name evidence="3" type="ORF">QVD17_26067</name>
</gene>
<proteinExistence type="predicted"/>
<comment type="caution">
    <text evidence="3">The sequence shown here is derived from an EMBL/GenBank/DDBJ whole genome shotgun (WGS) entry which is preliminary data.</text>
</comment>
<name>A0AAD8K886_TARER</name>
<feature type="domain" description="F-box" evidence="1">
    <location>
        <begin position="17"/>
        <end position="55"/>
    </location>
</feature>
<dbReference type="InterPro" id="IPR032675">
    <property type="entry name" value="LRR_dom_sf"/>
</dbReference>
<sequence>MKATRRSKVQRLCVDRISTLPQTIIEIILCFLSIQEAARTSILSKEWRYKWTKIPKLVFDDSVVDSLESLGKVQMKAWNRHSSENMTSISKVFYAIYQVLLLRQAPIHEFTLDVVADCDCFELDQIILHLSRNHAVKKLKLKSEYEFRYRVPLSVFSMHHLTNLHLEYCDLDHKPTFRGFHSLRSLYLKYGTIPTKTLLHLLSNSPSLKSFTLLVEHWELGSKECTITELFACLHVVEHLTTWPLILGWFALDPLPKELPTLINLKYFYFKEMCFYCGQGLTFIAVMLKFSPNLEKIKIKTDSDEPYNPHDCCENDVIPPNTLEKYSDVWLKHLNELEIYYMFDTNVKSVLEFVKFILARSPKLKKVNILSVLEKDEEFQVLKDLLRAPRTSPVEIDVHD</sequence>
<evidence type="ECO:0000313" key="4">
    <source>
        <dbReference type="Proteomes" id="UP001229421"/>
    </source>
</evidence>